<dbReference type="PANTHER" id="PTHR43707">
    <property type="entry name" value="HISTIDYL-TRNA SYNTHETASE"/>
    <property type="match status" value="1"/>
</dbReference>
<comment type="function">
    <text evidence="8 9">Required for the first step of histidine biosynthesis. May allow the feedback regulation of ATP phosphoribosyltransferase activity by histidine.</text>
</comment>
<dbReference type="OrthoDB" id="9800814at2"/>
<evidence type="ECO:0000259" key="11">
    <source>
        <dbReference type="Pfam" id="PF13393"/>
    </source>
</evidence>
<accession>A0A0R1VNQ6</accession>
<dbReference type="PATRIC" id="fig|1423750.3.peg.349"/>
<evidence type="ECO:0000256" key="8">
    <source>
        <dbReference type="ARBA" id="ARBA00025246"/>
    </source>
</evidence>
<dbReference type="GO" id="GO:0000105">
    <property type="term" value="P:L-histidine biosynthetic process"/>
    <property type="evidence" value="ECO:0007669"/>
    <property type="project" value="UniProtKB-UniRule"/>
</dbReference>
<comment type="similarity">
    <text evidence="3 9">Belongs to the class-II aminoacyl-tRNA synthetase family. HisZ subfamily.</text>
</comment>
<dbReference type="RefSeq" id="WP_057871129.1">
    <property type="nucleotide sequence ID" value="NZ_AZGB01000009.1"/>
</dbReference>
<dbReference type="Pfam" id="PF13393">
    <property type="entry name" value="tRNA-synt_His"/>
    <property type="match status" value="1"/>
</dbReference>
<dbReference type="InterPro" id="IPR004516">
    <property type="entry name" value="HisRS/HisZ"/>
</dbReference>
<dbReference type="PIRSF" id="PIRSF001549">
    <property type="entry name" value="His-tRNA_synth"/>
    <property type="match status" value="1"/>
</dbReference>
<dbReference type="InterPro" id="IPR041715">
    <property type="entry name" value="HisRS-like_core"/>
</dbReference>
<protein>
    <recommendedName>
        <fullName evidence="4 9">ATP phosphoribosyltransferase regulatory subunit</fullName>
    </recommendedName>
</protein>
<dbReference type="EMBL" id="AZGB01000009">
    <property type="protein sequence ID" value="KRM07029.1"/>
    <property type="molecule type" value="Genomic_DNA"/>
</dbReference>
<evidence type="ECO:0000256" key="3">
    <source>
        <dbReference type="ARBA" id="ARBA00005539"/>
    </source>
</evidence>
<dbReference type="GO" id="GO:0005737">
    <property type="term" value="C:cytoplasm"/>
    <property type="evidence" value="ECO:0007669"/>
    <property type="project" value="UniProtKB-SubCell"/>
</dbReference>
<evidence type="ECO:0000256" key="4">
    <source>
        <dbReference type="ARBA" id="ARBA00020397"/>
    </source>
</evidence>
<dbReference type="AlphaFoldDB" id="A0A0R1VNQ6"/>
<keyword evidence="6 9" id="KW-0028">Amino-acid biosynthesis</keyword>
<dbReference type="Proteomes" id="UP000051451">
    <property type="component" value="Unassembled WGS sequence"/>
</dbReference>
<evidence type="ECO:0000256" key="7">
    <source>
        <dbReference type="ARBA" id="ARBA00023102"/>
    </source>
</evidence>
<proteinExistence type="inferred from homology"/>
<dbReference type="Gene3D" id="3.30.930.10">
    <property type="entry name" value="Bira Bifunctional Protein, Domain 2"/>
    <property type="match status" value="1"/>
</dbReference>
<feature type="binding site" evidence="10">
    <location>
        <position position="123"/>
    </location>
    <ligand>
        <name>L-histidine</name>
        <dbReference type="ChEBI" id="CHEBI:57595"/>
    </ligand>
</feature>
<feature type="domain" description="Class II Histidinyl-tRNA synthetase (HisRS)-like catalytic core" evidence="11">
    <location>
        <begin position="17"/>
        <end position="312"/>
    </location>
</feature>
<dbReference type="GeneID" id="98318394"/>
<comment type="miscellaneous">
    <text evidence="9">This function is generally fulfilled by the C-terminal part of HisG, which is missing in some bacteria such as this one.</text>
</comment>
<dbReference type="UniPathway" id="UPA00031">
    <property type="reaction ID" value="UER00006"/>
</dbReference>
<comment type="caution">
    <text evidence="12">The sequence shown here is derived from an EMBL/GenBank/DDBJ whole genome shotgun (WGS) entry which is preliminary data.</text>
</comment>
<organism evidence="12 13">
    <name type="scientific">Liquorilactobacillus ghanensis DSM 18630</name>
    <dbReference type="NCBI Taxonomy" id="1423750"/>
    <lineage>
        <taxon>Bacteria</taxon>
        <taxon>Bacillati</taxon>
        <taxon>Bacillota</taxon>
        <taxon>Bacilli</taxon>
        <taxon>Lactobacillales</taxon>
        <taxon>Lactobacillaceae</taxon>
        <taxon>Liquorilactobacillus</taxon>
    </lineage>
</organism>
<keyword evidence="13" id="KW-1185">Reference proteome</keyword>
<feature type="binding site" evidence="10">
    <location>
        <position position="119"/>
    </location>
    <ligand>
        <name>L-histidine</name>
        <dbReference type="ChEBI" id="CHEBI:57595"/>
    </ligand>
</feature>
<dbReference type="HAMAP" id="MF_00125">
    <property type="entry name" value="HisZ"/>
    <property type="match status" value="1"/>
</dbReference>
<dbReference type="STRING" id="1423750.FC89_GL000339"/>
<feature type="binding site" evidence="10">
    <location>
        <begin position="267"/>
        <end position="268"/>
    </location>
    <ligand>
        <name>L-histidine</name>
        <dbReference type="ChEBI" id="CHEBI:57595"/>
    </ligand>
</feature>
<comment type="pathway">
    <text evidence="2 9">Amino-acid biosynthesis; L-histidine biosynthesis; L-histidine from 5-phospho-alpha-D-ribose 1-diphosphate: step 1/9.</text>
</comment>
<evidence type="ECO:0000256" key="6">
    <source>
        <dbReference type="ARBA" id="ARBA00022605"/>
    </source>
</evidence>
<dbReference type="SUPFAM" id="SSF55681">
    <property type="entry name" value="Class II aaRS and biotin synthetases"/>
    <property type="match status" value="1"/>
</dbReference>
<keyword evidence="12" id="KW-0436">Ligase</keyword>
<dbReference type="GO" id="GO:0016740">
    <property type="term" value="F:transferase activity"/>
    <property type="evidence" value="ECO:0007669"/>
    <property type="project" value="UniProtKB-ARBA"/>
</dbReference>
<keyword evidence="5 9" id="KW-0963">Cytoplasm</keyword>
<dbReference type="GO" id="GO:0140096">
    <property type="term" value="F:catalytic activity, acting on a protein"/>
    <property type="evidence" value="ECO:0007669"/>
    <property type="project" value="UniProtKB-ARBA"/>
</dbReference>
<evidence type="ECO:0000313" key="13">
    <source>
        <dbReference type="Proteomes" id="UP000051451"/>
    </source>
</evidence>
<keyword evidence="7 9" id="KW-0368">Histidine biosynthesis</keyword>
<gene>
    <name evidence="9" type="primary">hisZ</name>
    <name evidence="12" type="ORF">FC89_GL000339</name>
</gene>
<dbReference type="InterPro" id="IPR004517">
    <property type="entry name" value="HisZ"/>
</dbReference>
<feature type="binding site" evidence="10">
    <location>
        <begin position="77"/>
        <end position="79"/>
    </location>
    <ligand>
        <name>L-histidine</name>
        <dbReference type="ChEBI" id="CHEBI:57595"/>
    </ligand>
</feature>
<name>A0A0R1VNQ6_9LACO</name>
<dbReference type="PANTHER" id="PTHR43707:SF6">
    <property type="entry name" value="ATP PHOSPHORIBOSYLTRANSFERASE REGULATORY SUBUNIT"/>
    <property type="match status" value="1"/>
</dbReference>
<comment type="subunit">
    <text evidence="9">Heteromultimer composed of HisG and HisZ subunits.</text>
</comment>
<dbReference type="InterPro" id="IPR045864">
    <property type="entry name" value="aa-tRNA-synth_II/BPL/LPL"/>
</dbReference>
<evidence type="ECO:0000256" key="2">
    <source>
        <dbReference type="ARBA" id="ARBA00004667"/>
    </source>
</evidence>
<reference evidence="12 13" key="1">
    <citation type="journal article" date="2015" name="Genome Announc.">
        <title>Expanding the biotechnology potential of lactobacilli through comparative genomics of 213 strains and associated genera.</title>
        <authorList>
            <person name="Sun Z."/>
            <person name="Harris H.M."/>
            <person name="McCann A."/>
            <person name="Guo C."/>
            <person name="Argimon S."/>
            <person name="Zhang W."/>
            <person name="Yang X."/>
            <person name="Jeffery I.B."/>
            <person name="Cooney J.C."/>
            <person name="Kagawa T.F."/>
            <person name="Liu W."/>
            <person name="Song Y."/>
            <person name="Salvetti E."/>
            <person name="Wrobel A."/>
            <person name="Rasinkangas P."/>
            <person name="Parkhill J."/>
            <person name="Rea M.C."/>
            <person name="O'Sullivan O."/>
            <person name="Ritari J."/>
            <person name="Douillard F.P."/>
            <person name="Paul Ross R."/>
            <person name="Yang R."/>
            <person name="Briner A.E."/>
            <person name="Felis G.E."/>
            <person name="de Vos W.M."/>
            <person name="Barrangou R."/>
            <person name="Klaenhammer T.R."/>
            <person name="Caufield P.W."/>
            <person name="Cui Y."/>
            <person name="Zhang H."/>
            <person name="O'Toole P.W."/>
        </authorList>
    </citation>
    <scope>NUCLEOTIDE SEQUENCE [LARGE SCALE GENOMIC DNA]</scope>
    <source>
        <strain evidence="12 13">DSM 18630</strain>
    </source>
</reference>
<dbReference type="GO" id="GO:0004821">
    <property type="term" value="F:histidine-tRNA ligase activity"/>
    <property type="evidence" value="ECO:0007669"/>
    <property type="project" value="TreeGrafter"/>
</dbReference>
<evidence type="ECO:0000313" key="12">
    <source>
        <dbReference type="EMBL" id="KRM07029.1"/>
    </source>
</evidence>
<sequence>MHKVNLPLGTRDEFGIRARRKTKLINLIEEELQARHYMKVATPLLEYQEVFADFDLKQLRTYQLLDHNNETVVLRPDLTLPIARFLSANNLKLPQKFYYVGDHFKIAPPLSGRYNQLTQAGVEMVGYASNKAECECLLLINRLSHCLRLNKIQLELGDARFADSVLAAITSNEKLKTQIKEALYQKNLPHYQQLIAPFASQAVAPFLKIWPRLFGSFEQVYQQLTAVELPDAANEIFREITQFAVWAQKLPDQQIMLDLSTAPPQAYYTGLTFKVFMQDIPDYLFSGGRYDKLLKNFQAQLEPAVGMGIDIDLLVDQKTLITTDEKHDLLFFEPEQLAQVAKICQTYPELELSLADDLRHAQRNARNSQVKLYRLTAKGELEDAT</sequence>
<dbReference type="CDD" id="cd00773">
    <property type="entry name" value="HisRS-like_core"/>
    <property type="match status" value="1"/>
</dbReference>
<evidence type="ECO:0000256" key="10">
    <source>
        <dbReference type="PIRSR" id="PIRSR001549-1"/>
    </source>
</evidence>
<comment type="subcellular location">
    <subcellularLocation>
        <location evidence="1 9">Cytoplasm</location>
    </subcellularLocation>
</comment>
<evidence type="ECO:0000256" key="1">
    <source>
        <dbReference type="ARBA" id="ARBA00004496"/>
    </source>
</evidence>
<dbReference type="GO" id="GO:0006427">
    <property type="term" value="P:histidyl-tRNA aminoacylation"/>
    <property type="evidence" value="ECO:0007669"/>
    <property type="project" value="TreeGrafter"/>
</dbReference>
<evidence type="ECO:0000256" key="9">
    <source>
        <dbReference type="HAMAP-Rule" id="MF_00125"/>
    </source>
</evidence>
<evidence type="ECO:0000256" key="5">
    <source>
        <dbReference type="ARBA" id="ARBA00022490"/>
    </source>
</evidence>